<feature type="chain" id="PRO_5036453035" description="Peptide N-acetyl-beta-D-glucosaminyl asparaginase amidase A N-terminal domain-containing protein" evidence="1">
    <location>
        <begin position="22"/>
        <end position="598"/>
    </location>
</feature>
<feature type="signal peptide" evidence="1">
    <location>
        <begin position="1"/>
        <end position="21"/>
    </location>
</feature>
<evidence type="ECO:0000313" key="4">
    <source>
        <dbReference type="Proteomes" id="UP000298416"/>
    </source>
</evidence>
<name>A0A8X8Z6H2_SALSN</name>
<dbReference type="Proteomes" id="UP000298416">
    <property type="component" value="Unassembled WGS sequence"/>
</dbReference>
<dbReference type="InterPro" id="IPR056948">
    <property type="entry name" value="PNGaseA_N"/>
</dbReference>
<dbReference type="InterPro" id="IPR021102">
    <property type="entry name" value="PNGase_A"/>
</dbReference>
<accession>A0A8X8Z6H2</accession>
<reference evidence="3" key="1">
    <citation type="submission" date="2018-01" db="EMBL/GenBank/DDBJ databases">
        <authorList>
            <person name="Mao J.F."/>
        </authorList>
    </citation>
    <scope>NUCLEOTIDE SEQUENCE</scope>
    <source>
        <strain evidence="3">Huo1</strain>
        <tissue evidence="3">Leaf</tissue>
    </source>
</reference>
<evidence type="ECO:0000313" key="3">
    <source>
        <dbReference type="EMBL" id="KAG6393566.1"/>
    </source>
</evidence>
<gene>
    <name evidence="3" type="ORF">SASPL_147810</name>
</gene>
<reference evidence="3" key="2">
    <citation type="submission" date="2020-08" db="EMBL/GenBank/DDBJ databases">
        <title>Plant Genome Project.</title>
        <authorList>
            <person name="Zhang R.-G."/>
        </authorList>
    </citation>
    <scope>NUCLEOTIDE SEQUENCE</scope>
    <source>
        <strain evidence="3">Huo1</strain>
        <tissue evidence="3">Leaf</tissue>
    </source>
</reference>
<evidence type="ECO:0000259" key="2">
    <source>
        <dbReference type="Pfam" id="PF12222"/>
    </source>
</evidence>
<dbReference type="AlphaFoldDB" id="A0A8X8Z6H2"/>
<sequence length="598" mass="65659">MHPSLLLLLLSLLILLPFSAASPPPFQRYPLPSARRSTIPPQTQIEVTRPLPFDALTPACTLPLFNHTFAHTSGLPPSAANYSAPLNCTWSNAVLHFSAAANGTQVDRIAAVWLAGAELLRTSTPESTPDGVSWSFTKDVTRFSALLSRKNLSLSVMLENTVDEFYTGAFDVNITFLFYNIKNSSIHNRRSLNSSPRKIIRNQRRQSAAINASLELDQIPADLIIPVSAAGEEGYWFKIQTGNDAVYQGIQIPNNTYRAVIEVFVSAHGDDEFWYTNPPDFYIESNGLNITLGHGVYREVLVTLDDNVVGSVLPFPVIYTGGINPLFWDPIVAIGAFNLPSYEIELTPFLGILLDDKKHYFGFGVADAISFWLVDANLHLWLDDGPVKVQAGPIKYKNPNNCVERESSFAQLNGKFETEGERKTEFSGWVYSSAGNLTTSVTTKLEFENEINYKSNGTIVKVEHEVKVKKQIQISLPSSGTVASFSVESKYPLELKTTSVAGSGPDNYLVSTELEVSYQEEKKIDHFQSKLTNKQECSGWMFVHGEDVLSGAGATSQTYTVKDSLGCYSRKVSADEGAVVSDNENFLCSAGVVSGSSA</sequence>
<dbReference type="EMBL" id="PNBA02000018">
    <property type="protein sequence ID" value="KAG6393566.1"/>
    <property type="molecule type" value="Genomic_DNA"/>
</dbReference>
<proteinExistence type="predicted"/>
<organism evidence="3">
    <name type="scientific">Salvia splendens</name>
    <name type="common">Scarlet sage</name>
    <dbReference type="NCBI Taxonomy" id="180675"/>
    <lineage>
        <taxon>Eukaryota</taxon>
        <taxon>Viridiplantae</taxon>
        <taxon>Streptophyta</taxon>
        <taxon>Embryophyta</taxon>
        <taxon>Tracheophyta</taxon>
        <taxon>Spermatophyta</taxon>
        <taxon>Magnoliopsida</taxon>
        <taxon>eudicotyledons</taxon>
        <taxon>Gunneridae</taxon>
        <taxon>Pentapetalae</taxon>
        <taxon>asterids</taxon>
        <taxon>lamiids</taxon>
        <taxon>Lamiales</taxon>
        <taxon>Lamiaceae</taxon>
        <taxon>Nepetoideae</taxon>
        <taxon>Mentheae</taxon>
        <taxon>Salviinae</taxon>
        <taxon>Salvia</taxon>
        <taxon>Salvia subgen. Calosphace</taxon>
        <taxon>core Calosphace</taxon>
    </lineage>
</organism>
<feature type="domain" description="Peptide N-acetyl-beta-D-glucosaminyl asparaginase amidase A N-terminal" evidence="2">
    <location>
        <begin position="58"/>
        <end position="396"/>
    </location>
</feature>
<dbReference type="PANTHER" id="PTHR31104">
    <property type="entry name" value="PEPTIDE-N4-(N-ACETYL-BETA-GLUCOSAMINYL)ASPARAGINE AMIDASE A PROTEIN"/>
    <property type="match status" value="1"/>
</dbReference>
<evidence type="ECO:0000256" key="1">
    <source>
        <dbReference type="SAM" id="SignalP"/>
    </source>
</evidence>
<keyword evidence="1" id="KW-0732">Signal</keyword>
<dbReference type="Pfam" id="PF25156">
    <property type="entry name" value="PNGase_A_C"/>
    <property type="match status" value="1"/>
</dbReference>
<protein>
    <recommendedName>
        <fullName evidence="2">Peptide N-acetyl-beta-D-glucosaminyl asparaginase amidase A N-terminal domain-containing protein</fullName>
    </recommendedName>
</protein>
<dbReference type="Pfam" id="PF12222">
    <property type="entry name" value="PNGaseA"/>
    <property type="match status" value="1"/>
</dbReference>
<comment type="caution">
    <text evidence="3">The sequence shown here is derived from an EMBL/GenBank/DDBJ whole genome shotgun (WGS) entry which is preliminary data.</text>
</comment>
<keyword evidence="4" id="KW-1185">Reference proteome</keyword>